<dbReference type="GO" id="GO:0005524">
    <property type="term" value="F:ATP binding"/>
    <property type="evidence" value="ECO:0007669"/>
    <property type="project" value="UniProtKB-KW"/>
</dbReference>
<dbReference type="Pfam" id="PF07714">
    <property type="entry name" value="PK_Tyr_Ser-Thr"/>
    <property type="match status" value="1"/>
</dbReference>
<evidence type="ECO:0000313" key="2">
    <source>
        <dbReference type="EMBL" id="KAF8671487.1"/>
    </source>
</evidence>
<feature type="domain" description="Protein kinase" evidence="1">
    <location>
        <begin position="445"/>
        <end position="709"/>
    </location>
</feature>
<comment type="caution">
    <text evidence="2">The sequence shown here is derived from an EMBL/GenBank/DDBJ whole genome shotgun (WGS) entry which is preliminary data.</text>
</comment>
<gene>
    <name evidence="2" type="ORF">RHS04_08312</name>
</gene>
<dbReference type="GO" id="GO:0004674">
    <property type="term" value="F:protein serine/threonine kinase activity"/>
    <property type="evidence" value="ECO:0007669"/>
    <property type="project" value="TreeGrafter"/>
</dbReference>
<dbReference type="InterPro" id="IPR051681">
    <property type="entry name" value="Ser/Thr_Kinases-Pseudokinases"/>
</dbReference>
<sequence>MVTSAHSQWKRSISVMQGDQWPLSLTLNLSFANTEMSFGNTSESSERNAPLADILLNLTLQNIPDLTKEIDLDLASTTPFATGGSADIFRGHYNGELIAIKVPRLDQKHPEDDGRKIAARGVYNWIGSGWFPLTRKMGMLDIISPPIQHRSKNDWIWSQVHGDIKGNNVLISGDGIAMLTDFDNAELEEQSLIFTRTGRLVLSPRWTAPEVILGLTGKTLEADVYSLAMEMMTCKAPWANIPTDIGVVSAVLLQKKVPPRPTSIVRGDLWAILVDCWKHEQNARPGPADILKMNTVSSPIPEREPIAIAYPRPFLLPVPPGLSLVGNGGEIPGSSRSKGFIRPSLAGPHPHPRSRFRFHFHFRFHFRFRFRFRFRGPCAAPDVNSPGEPLEFSEVDFLSQENPEPDIPSQVDTIALSRCMPVHDMLSHLNSHGCRKFSQSLDSNTFSVLPSCYGGSGDIYYGKLLDSTTICVKVPRIVEDASQMEMKDLYASREIHTWSKCNHPNILPLLGLAIFRNRLAIVSPWMQNGTLPDFLKKNPNADRFQLCTQICDGVAYLHNINIVHGDLKGENVLISDNGTALLTDFGSADLTGRTITFTHVFDKCGWTMRWGAPEIVQEMVPLNKAGDIYALGMTILEAVTGEPPFTGKNEIAVMLAVCFNKEIPTRPLAQIPVNNEHGNRLWDLLSICWSHEAEKRPSAAEVRSIMATITKEGLSDPSGTSVPCS</sequence>
<proteinExistence type="predicted"/>
<dbReference type="Pfam" id="PF00069">
    <property type="entry name" value="Pkinase"/>
    <property type="match status" value="1"/>
</dbReference>
<feature type="domain" description="Protein kinase" evidence="1">
    <location>
        <begin position="1"/>
        <end position="315"/>
    </location>
</feature>
<accession>A0A8H7H3D9</accession>
<dbReference type="InterPro" id="IPR001245">
    <property type="entry name" value="Ser-Thr/Tyr_kinase_cat_dom"/>
</dbReference>
<name>A0A8H7H3D9_9AGAM</name>
<organism evidence="2 3">
    <name type="scientific">Rhizoctonia solani</name>
    <dbReference type="NCBI Taxonomy" id="456999"/>
    <lineage>
        <taxon>Eukaryota</taxon>
        <taxon>Fungi</taxon>
        <taxon>Dikarya</taxon>
        <taxon>Basidiomycota</taxon>
        <taxon>Agaricomycotina</taxon>
        <taxon>Agaricomycetes</taxon>
        <taxon>Cantharellales</taxon>
        <taxon>Ceratobasidiaceae</taxon>
        <taxon>Rhizoctonia</taxon>
    </lineage>
</organism>
<keyword evidence="2" id="KW-0808">Transferase</keyword>
<dbReference type="Proteomes" id="UP000650582">
    <property type="component" value="Unassembled WGS sequence"/>
</dbReference>
<dbReference type="EMBL" id="JACYCC010000218">
    <property type="protein sequence ID" value="KAF8671487.1"/>
    <property type="molecule type" value="Genomic_DNA"/>
</dbReference>
<dbReference type="InterPro" id="IPR011009">
    <property type="entry name" value="Kinase-like_dom_sf"/>
</dbReference>
<dbReference type="PROSITE" id="PS50011">
    <property type="entry name" value="PROTEIN_KINASE_DOM"/>
    <property type="match status" value="2"/>
</dbReference>
<dbReference type="SMART" id="SM00220">
    <property type="entry name" value="S_TKc"/>
    <property type="match status" value="1"/>
</dbReference>
<reference evidence="2" key="1">
    <citation type="submission" date="2020-09" db="EMBL/GenBank/DDBJ databases">
        <title>Comparative genome analyses of four rice-infecting Rhizoctonia solani isolates reveal extensive enrichment of homogalacturonan modification genes.</title>
        <authorList>
            <person name="Lee D.-Y."/>
            <person name="Jeon J."/>
            <person name="Kim K.-T."/>
            <person name="Cheong K."/>
            <person name="Song H."/>
            <person name="Choi G."/>
            <person name="Ko J."/>
            <person name="Opiyo S.O."/>
            <person name="Zuo S."/>
            <person name="Madhav S."/>
            <person name="Lee Y.-H."/>
            <person name="Wang G.-L."/>
        </authorList>
    </citation>
    <scope>NUCLEOTIDE SEQUENCE</scope>
    <source>
        <strain evidence="2">AG1-IA YN-7</strain>
    </source>
</reference>
<dbReference type="PANTHER" id="PTHR44329">
    <property type="entry name" value="SERINE/THREONINE-PROTEIN KINASE TNNI3K-RELATED"/>
    <property type="match status" value="1"/>
</dbReference>
<dbReference type="SUPFAM" id="SSF56112">
    <property type="entry name" value="Protein kinase-like (PK-like)"/>
    <property type="match status" value="3"/>
</dbReference>
<dbReference type="PROSITE" id="PS00108">
    <property type="entry name" value="PROTEIN_KINASE_ST"/>
    <property type="match status" value="1"/>
</dbReference>
<keyword evidence="2" id="KW-0418">Kinase</keyword>
<dbReference type="InterPro" id="IPR008271">
    <property type="entry name" value="Ser/Thr_kinase_AS"/>
</dbReference>
<protein>
    <submittedName>
        <fullName evidence="2">Kinase-like protein</fullName>
    </submittedName>
</protein>
<dbReference type="Gene3D" id="1.10.510.10">
    <property type="entry name" value="Transferase(Phosphotransferase) domain 1"/>
    <property type="match status" value="2"/>
</dbReference>
<dbReference type="AlphaFoldDB" id="A0A8H7H3D9"/>
<evidence type="ECO:0000313" key="3">
    <source>
        <dbReference type="Proteomes" id="UP000650582"/>
    </source>
</evidence>
<dbReference type="InterPro" id="IPR000719">
    <property type="entry name" value="Prot_kinase_dom"/>
</dbReference>
<evidence type="ECO:0000259" key="1">
    <source>
        <dbReference type="PROSITE" id="PS50011"/>
    </source>
</evidence>